<sequence>MLLSKTVGLFVIQGISDLSSSDNNKDKFKQLSEMYLFEEIFKIIRISTGISVAFCYLVLLLTSMAYLHLFYSEFGISIVKYVSFEDMLATPIKNPNIVFTYIAVILVLVIADIGNRFRARKKLEYADGQMPKRMRVLSALLWAPNNPKTNLRFTLAAVSICVIAYIFAFAKVEANDIKDGESERVLIVLSDQEAPIETSLLGTSVNYVFTYDHKSKETTIFYVEAIKSIKSFKHVSEEIDTIEEQKAAPSNSEHKSEIKGK</sequence>
<accession>A0A0S2K070</accession>
<evidence type="ECO:0000313" key="3">
    <source>
        <dbReference type="Proteomes" id="UP000061457"/>
    </source>
</evidence>
<dbReference type="Proteomes" id="UP000061457">
    <property type="component" value="Chromosome I"/>
</dbReference>
<evidence type="ECO:0000256" key="1">
    <source>
        <dbReference type="SAM" id="Phobius"/>
    </source>
</evidence>
<feature type="transmembrane region" description="Helical" evidence="1">
    <location>
        <begin position="50"/>
        <end position="71"/>
    </location>
</feature>
<dbReference type="STRING" id="161398.PP2015_1125"/>
<gene>
    <name evidence="2" type="ORF">PP2015_1125</name>
</gene>
<dbReference type="EMBL" id="CP013187">
    <property type="protein sequence ID" value="ALO41641.1"/>
    <property type="molecule type" value="Genomic_DNA"/>
</dbReference>
<dbReference type="AlphaFoldDB" id="A0A0S2K070"/>
<reference evidence="3" key="1">
    <citation type="submission" date="2015-11" db="EMBL/GenBank/DDBJ databases">
        <authorList>
            <person name="Kim K.M."/>
        </authorList>
    </citation>
    <scope>NUCLEOTIDE SEQUENCE [LARGE SCALE GENOMIC DNA]</scope>
    <source>
        <strain evidence="3">KCTC 12086</strain>
    </source>
</reference>
<proteinExistence type="predicted"/>
<dbReference type="PATRIC" id="fig|161398.10.peg.1145"/>
<protein>
    <submittedName>
        <fullName evidence="2">Uncharacterized protein</fullName>
    </submittedName>
</protein>
<evidence type="ECO:0000313" key="2">
    <source>
        <dbReference type="EMBL" id="ALO41641.1"/>
    </source>
</evidence>
<keyword evidence="1" id="KW-0472">Membrane</keyword>
<feature type="transmembrane region" description="Helical" evidence="1">
    <location>
        <begin position="151"/>
        <end position="170"/>
    </location>
</feature>
<name>A0A0S2K070_9GAMM</name>
<organism evidence="2 3">
    <name type="scientific">Pseudoalteromonas phenolica</name>
    <dbReference type="NCBI Taxonomy" id="161398"/>
    <lineage>
        <taxon>Bacteria</taxon>
        <taxon>Pseudomonadati</taxon>
        <taxon>Pseudomonadota</taxon>
        <taxon>Gammaproteobacteria</taxon>
        <taxon>Alteromonadales</taxon>
        <taxon>Pseudoalteromonadaceae</taxon>
        <taxon>Pseudoalteromonas</taxon>
    </lineage>
</organism>
<keyword evidence="1" id="KW-0812">Transmembrane</keyword>
<keyword evidence="3" id="KW-1185">Reference proteome</keyword>
<keyword evidence="1" id="KW-1133">Transmembrane helix</keyword>
<dbReference type="KEGG" id="pphe:PP2015_1125"/>
<feature type="transmembrane region" description="Helical" evidence="1">
    <location>
        <begin position="97"/>
        <end position="114"/>
    </location>
</feature>